<comment type="caution">
    <text evidence="1">The sequence shown here is derived from an EMBL/GenBank/DDBJ whole genome shotgun (WGS) entry which is preliminary data.</text>
</comment>
<gene>
    <name evidence="1" type="ORF">EL17_06820</name>
</gene>
<keyword evidence="2" id="KW-1185">Reference proteome</keyword>
<dbReference type="Proteomes" id="UP000027821">
    <property type="component" value="Unassembled WGS sequence"/>
</dbReference>
<dbReference type="STRING" id="1048983.EL17_06820"/>
<evidence type="ECO:0000313" key="2">
    <source>
        <dbReference type="Proteomes" id="UP000027821"/>
    </source>
</evidence>
<organism evidence="1 2">
    <name type="scientific">Anditalea andensis</name>
    <dbReference type="NCBI Taxonomy" id="1048983"/>
    <lineage>
        <taxon>Bacteria</taxon>
        <taxon>Pseudomonadati</taxon>
        <taxon>Bacteroidota</taxon>
        <taxon>Cytophagia</taxon>
        <taxon>Cytophagales</taxon>
        <taxon>Cytophagaceae</taxon>
        <taxon>Anditalea</taxon>
    </lineage>
</organism>
<sequence>MDQFYFQSIIEGKLEIYTYKFIQEDALIWINTVSSLSGNYIESIHPSLSPESFELNVFF</sequence>
<accession>A0A074KZT2</accession>
<dbReference type="EMBL" id="JMIH01000015">
    <property type="protein sequence ID" value="KEO74444.1"/>
    <property type="molecule type" value="Genomic_DNA"/>
</dbReference>
<evidence type="ECO:0000313" key="1">
    <source>
        <dbReference type="EMBL" id="KEO74444.1"/>
    </source>
</evidence>
<protein>
    <submittedName>
        <fullName evidence="1">Uncharacterized protein</fullName>
    </submittedName>
</protein>
<dbReference type="AlphaFoldDB" id="A0A074KZT2"/>
<proteinExistence type="predicted"/>
<name>A0A074KZT2_9BACT</name>
<reference evidence="1 2" key="1">
    <citation type="submission" date="2014-04" db="EMBL/GenBank/DDBJ databases">
        <title>Characterization and application of a salt tolerant electro-active bacterium.</title>
        <authorList>
            <person name="Yang L."/>
            <person name="Wei S."/>
            <person name="Tay Q.X.M."/>
        </authorList>
    </citation>
    <scope>NUCLEOTIDE SEQUENCE [LARGE SCALE GENOMIC DNA]</scope>
    <source>
        <strain evidence="1 2">LY1</strain>
    </source>
</reference>